<feature type="transmembrane region" description="Helical" evidence="7">
    <location>
        <begin position="298"/>
        <end position="315"/>
    </location>
</feature>
<feature type="transmembrane region" description="Helical" evidence="7">
    <location>
        <begin position="42"/>
        <end position="62"/>
    </location>
</feature>
<evidence type="ECO:0000256" key="4">
    <source>
        <dbReference type="ARBA" id="ARBA00022692"/>
    </source>
</evidence>
<dbReference type="SUPFAM" id="SSF103473">
    <property type="entry name" value="MFS general substrate transporter"/>
    <property type="match status" value="1"/>
</dbReference>
<dbReference type="PANTHER" id="PTHR23517:SF3">
    <property type="entry name" value="INTEGRAL MEMBRANE TRANSPORT PROTEIN"/>
    <property type="match status" value="1"/>
</dbReference>
<dbReference type="EMBL" id="JACJVN010000080">
    <property type="protein sequence ID" value="MBB6679340.1"/>
    <property type="molecule type" value="Genomic_DNA"/>
</dbReference>
<dbReference type="GO" id="GO:0005886">
    <property type="term" value="C:plasma membrane"/>
    <property type="evidence" value="ECO:0007669"/>
    <property type="project" value="UniProtKB-SubCell"/>
</dbReference>
<dbReference type="InterPro" id="IPR036259">
    <property type="entry name" value="MFS_trans_sf"/>
</dbReference>
<dbReference type="PANTHER" id="PTHR23517">
    <property type="entry name" value="RESISTANCE PROTEIN MDTM, PUTATIVE-RELATED-RELATED"/>
    <property type="match status" value="1"/>
</dbReference>
<gene>
    <name evidence="9" type="ORF">H4Q31_18790</name>
</gene>
<dbReference type="InterPro" id="IPR020846">
    <property type="entry name" value="MFS_dom"/>
</dbReference>
<feature type="transmembrane region" description="Helical" evidence="7">
    <location>
        <begin position="139"/>
        <end position="159"/>
    </location>
</feature>
<comment type="subcellular location">
    <subcellularLocation>
        <location evidence="1">Cell membrane</location>
        <topology evidence="1">Multi-pass membrane protein</topology>
    </subcellularLocation>
</comment>
<dbReference type="InterPro" id="IPR011701">
    <property type="entry name" value="MFS"/>
</dbReference>
<sequence>MKFKDWDLNLKIRLGGEAATNLLFWTFYPFLSIYFAESFGKSWAGLLLVFSQILSVFANLIGGYCADRFGRKRMMVIATAGQSFGYGLFALAATPWIDWPAASFAGFSISSLFGAIYWPASQAMVADVVPEKEQSHVFAIFYTSTNMAVVLGPLIGTQLYVNYPFAVLGAAAVVCALISIVLGHMLTETRPRGKEAVSSASVSWRGAVWNQLRQYRIIASDRVFLMYITGGILVAQTFMQLDLLFPVYLEDTIRSVAFLNWQLTGEGLFGIIVSENGLMVVLFTVLVTRIMNGLRDRYAFIGGSLIFAAGIYLFSQASGFWGFFAVMAVFTLAELMTAGLQQTFIARLAPEHMRGQYYAAASLRYTIGRTIAPLSIPLGEWIGYKPTFLALAVLAVLSAVVYNQMFNWHEQPARSTS</sequence>
<evidence type="ECO:0000256" key="7">
    <source>
        <dbReference type="SAM" id="Phobius"/>
    </source>
</evidence>
<feature type="transmembrane region" description="Helical" evidence="7">
    <location>
        <begin position="99"/>
        <end position="118"/>
    </location>
</feature>
<reference evidence="9 10" key="1">
    <citation type="submission" date="2020-08" db="EMBL/GenBank/DDBJ databases">
        <title>Cohnella phylogeny.</title>
        <authorList>
            <person name="Dunlap C."/>
        </authorList>
    </citation>
    <scope>NUCLEOTIDE SEQUENCE [LARGE SCALE GENOMIC DNA]</scope>
    <source>
        <strain evidence="9 10">DSM 103658</strain>
    </source>
</reference>
<organism evidence="9 10">
    <name type="scientific">Cohnella lubricantis</name>
    <dbReference type="NCBI Taxonomy" id="2163172"/>
    <lineage>
        <taxon>Bacteria</taxon>
        <taxon>Bacillati</taxon>
        <taxon>Bacillota</taxon>
        <taxon>Bacilli</taxon>
        <taxon>Bacillales</taxon>
        <taxon>Paenibacillaceae</taxon>
        <taxon>Cohnella</taxon>
    </lineage>
</organism>
<dbReference type="GO" id="GO:0022857">
    <property type="term" value="F:transmembrane transporter activity"/>
    <property type="evidence" value="ECO:0007669"/>
    <property type="project" value="InterPro"/>
</dbReference>
<dbReference type="PROSITE" id="PS50850">
    <property type="entry name" value="MFS"/>
    <property type="match status" value="1"/>
</dbReference>
<keyword evidence="3" id="KW-1003">Cell membrane</keyword>
<dbReference type="AlphaFoldDB" id="A0A841TJF9"/>
<protein>
    <submittedName>
        <fullName evidence="9">MFS transporter</fullName>
    </submittedName>
</protein>
<keyword evidence="2" id="KW-0813">Transport</keyword>
<dbReference type="InterPro" id="IPR050171">
    <property type="entry name" value="MFS_Transporters"/>
</dbReference>
<keyword evidence="6 7" id="KW-0472">Membrane</keyword>
<feature type="transmembrane region" description="Helical" evidence="7">
    <location>
        <begin position="382"/>
        <end position="402"/>
    </location>
</feature>
<evidence type="ECO:0000259" key="8">
    <source>
        <dbReference type="PROSITE" id="PS50850"/>
    </source>
</evidence>
<evidence type="ECO:0000256" key="1">
    <source>
        <dbReference type="ARBA" id="ARBA00004651"/>
    </source>
</evidence>
<dbReference type="PROSITE" id="PS00216">
    <property type="entry name" value="SUGAR_TRANSPORT_1"/>
    <property type="match status" value="1"/>
</dbReference>
<comment type="caution">
    <text evidence="9">The sequence shown here is derived from an EMBL/GenBank/DDBJ whole genome shotgun (WGS) entry which is preliminary data.</text>
</comment>
<dbReference type="RefSeq" id="WP_185180598.1">
    <property type="nucleotide sequence ID" value="NZ_CBCSEP010000006.1"/>
</dbReference>
<accession>A0A841TJF9</accession>
<keyword evidence="10" id="KW-1185">Reference proteome</keyword>
<evidence type="ECO:0000256" key="6">
    <source>
        <dbReference type="ARBA" id="ARBA00023136"/>
    </source>
</evidence>
<feature type="transmembrane region" description="Helical" evidence="7">
    <location>
        <begin position="223"/>
        <end position="248"/>
    </location>
</feature>
<feature type="transmembrane region" description="Helical" evidence="7">
    <location>
        <begin position="74"/>
        <end position="93"/>
    </location>
</feature>
<dbReference type="Pfam" id="PF07690">
    <property type="entry name" value="MFS_1"/>
    <property type="match status" value="1"/>
</dbReference>
<feature type="transmembrane region" description="Helical" evidence="7">
    <location>
        <begin position="12"/>
        <end position="36"/>
    </location>
</feature>
<dbReference type="InterPro" id="IPR005829">
    <property type="entry name" value="Sugar_transporter_CS"/>
</dbReference>
<feature type="transmembrane region" description="Helical" evidence="7">
    <location>
        <begin position="165"/>
        <end position="186"/>
    </location>
</feature>
<dbReference type="Proteomes" id="UP000574133">
    <property type="component" value="Unassembled WGS sequence"/>
</dbReference>
<dbReference type="CDD" id="cd17329">
    <property type="entry name" value="MFS_MdtH_MDR_like"/>
    <property type="match status" value="1"/>
</dbReference>
<evidence type="ECO:0000313" key="10">
    <source>
        <dbReference type="Proteomes" id="UP000574133"/>
    </source>
</evidence>
<evidence type="ECO:0000313" key="9">
    <source>
        <dbReference type="EMBL" id="MBB6679340.1"/>
    </source>
</evidence>
<evidence type="ECO:0000256" key="3">
    <source>
        <dbReference type="ARBA" id="ARBA00022475"/>
    </source>
</evidence>
<evidence type="ECO:0000256" key="2">
    <source>
        <dbReference type="ARBA" id="ARBA00022448"/>
    </source>
</evidence>
<name>A0A841TJF9_9BACL</name>
<feature type="transmembrane region" description="Helical" evidence="7">
    <location>
        <begin position="268"/>
        <end position="286"/>
    </location>
</feature>
<keyword evidence="4 7" id="KW-0812">Transmembrane</keyword>
<dbReference type="Gene3D" id="1.20.1250.20">
    <property type="entry name" value="MFS general substrate transporter like domains"/>
    <property type="match status" value="1"/>
</dbReference>
<feature type="domain" description="Major facilitator superfamily (MFS) profile" evidence="8">
    <location>
        <begin position="1"/>
        <end position="410"/>
    </location>
</feature>
<evidence type="ECO:0000256" key="5">
    <source>
        <dbReference type="ARBA" id="ARBA00022989"/>
    </source>
</evidence>
<keyword evidence="5 7" id="KW-1133">Transmembrane helix</keyword>
<proteinExistence type="predicted"/>